<protein>
    <submittedName>
        <fullName evidence="6">Mitochondrial import inner membrane translocase subunit TIM22</fullName>
    </submittedName>
</protein>
<gene>
    <name evidence="6" type="ORF">Tco_1122557</name>
</gene>
<dbReference type="PANTHER" id="PTHR14110">
    <property type="entry name" value="MITOCHONDRIAL IMPORT INNER MEMBRANE TRANSLOCASE SUBUNIT TIM22"/>
    <property type="match status" value="1"/>
</dbReference>
<keyword evidence="7" id="KW-1185">Reference proteome</keyword>
<proteinExistence type="predicted"/>
<evidence type="ECO:0000256" key="4">
    <source>
        <dbReference type="ARBA" id="ARBA00023136"/>
    </source>
</evidence>
<comment type="caution">
    <text evidence="6">The sequence shown here is derived from an EMBL/GenBank/DDBJ whole genome shotgun (WGS) entry which is preliminary data.</text>
</comment>
<evidence type="ECO:0000313" key="7">
    <source>
        <dbReference type="Proteomes" id="UP001151760"/>
    </source>
</evidence>
<evidence type="ECO:0000313" key="6">
    <source>
        <dbReference type="EMBL" id="GJU06127.1"/>
    </source>
</evidence>
<dbReference type="Proteomes" id="UP001151760">
    <property type="component" value="Unassembled WGS sequence"/>
</dbReference>
<dbReference type="EMBL" id="BQNB010021411">
    <property type="protein sequence ID" value="GJU06127.1"/>
    <property type="molecule type" value="Genomic_DNA"/>
</dbReference>
<evidence type="ECO:0000256" key="1">
    <source>
        <dbReference type="ARBA" id="ARBA00004141"/>
    </source>
</evidence>
<dbReference type="Gene3D" id="1.10.150.50">
    <property type="entry name" value="Transcription Factor, Ets-1"/>
    <property type="match status" value="1"/>
</dbReference>
<evidence type="ECO:0000256" key="3">
    <source>
        <dbReference type="ARBA" id="ARBA00022989"/>
    </source>
</evidence>
<feature type="region of interest" description="Disordered" evidence="5">
    <location>
        <begin position="90"/>
        <end position="110"/>
    </location>
</feature>
<reference evidence="6" key="1">
    <citation type="journal article" date="2022" name="Int. J. Mol. Sci.">
        <title>Draft Genome of Tanacetum Coccineum: Genomic Comparison of Closely Related Tanacetum-Family Plants.</title>
        <authorList>
            <person name="Yamashiro T."/>
            <person name="Shiraishi A."/>
            <person name="Nakayama K."/>
            <person name="Satake H."/>
        </authorList>
    </citation>
    <scope>NUCLEOTIDE SEQUENCE</scope>
</reference>
<evidence type="ECO:0000256" key="5">
    <source>
        <dbReference type="SAM" id="MobiDB-lite"/>
    </source>
</evidence>
<comment type="subcellular location">
    <subcellularLocation>
        <location evidence="1">Membrane</location>
        <topology evidence="1">Multi-pass membrane protein</topology>
    </subcellularLocation>
</comment>
<organism evidence="6 7">
    <name type="scientific">Tanacetum coccineum</name>
    <dbReference type="NCBI Taxonomy" id="301880"/>
    <lineage>
        <taxon>Eukaryota</taxon>
        <taxon>Viridiplantae</taxon>
        <taxon>Streptophyta</taxon>
        <taxon>Embryophyta</taxon>
        <taxon>Tracheophyta</taxon>
        <taxon>Spermatophyta</taxon>
        <taxon>Magnoliopsida</taxon>
        <taxon>eudicotyledons</taxon>
        <taxon>Gunneridae</taxon>
        <taxon>Pentapetalae</taxon>
        <taxon>asterids</taxon>
        <taxon>campanulids</taxon>
        <taxon>Asterales</taxon>
        <taxon>Asteraceae</taxon>
        <taxon>Asteroideae</taxon>
        <taxon>Anthemideae</taxon>
        <taxon>Anthemidinae</taxon>
        <taxon>Tanacetum</taxon>
    </lineage>
</organism>
<dbReference type="CDD" id="cd09487">
    <property type="entry name" value="SAM_superfamily"/>
    <property type="match status" value="1"/>
</dbReference>
<dbReference type="PANTHER" id="PTHR14110:SF6">
    <property type="entry name" value="OS04G0405100 PROTEIN"/>
    <property type="match status" value="1"/>
</dbReference>
<keyword evidence="2" id="KW-0812">Transmembrane</keyword>
<sequence>MCMFALTVSTAEPKNIKEAMVDSAWIEAMQEELHIDYKSGNSLTNPCTKSWRVVWLSNQSLPVEAVVVTATSSLQGAAIGGLMGSFTSDLSLPTSQPPPGSTGPMASLQSAQSLSGGPLIQARNFAVMTGVNAGISYVLKRLGGGKEDVQSSIATAFGSDAVFTLVSSSGAGMAPPNLAANALSSGLLFALMQGGLFKLGEKFSKPPTATKDVLYTKTRGMLTSLGLHHYEKNFKSGLLTDTTLPLLIDNALRDVKIPPGPRLLIIDHIQRQEFAPSVHGKNAFQSYMGYLKGCSKLLFGSNGIVYDNFFRQSKIL</sequence>
<dbReference type="InterPro" id="IPR039175">
    <property type="entry name" value="TIM22"/>
</dbReference>
<name>A0ABQ5J0W3_9ASTR</name>
<accession>A0ABQ5J0W3</accession>
<keyword evidence="4" id="KW-0472">Membrane</keyword>
<dbReference type="InterPro" id="IPR013761">
    <property type="entry name" value="SAM/pointed_sf"/>
</dbReference>
<dbReference type="SUPFAM" id="SSF47769">
    <property type="entry name" value="SAM/Pointed domain"/>
    <property type="match status" value="1"/>
</dbReference>
<keyword evidence="3" id="KW-1133">Transmembrane helix</keyword>
<reference evidence="6" key="2">
    <citation type="submission" date="2022-01" db="EMBL/GenBank/DDBJ databases">
        <authorList>
            <person name="Yamashiro T."/>
            <person name="Shiraishi A."/>
            <person name="Satake H."/>
            <person name="Nakayama K."/>
        </authorList>
    </citation>
    <scope>NUCLEOTIDE SEQUENCE</scope>
</reference>
<evidence type="ECO:0000256" key="2">
    <source>
        <dbReference type="ARBA" id="ARBA00022692"/>
    </source>
</evidence>